<dbReference type="RefSeq" id="WP_230340075.1">
    <property type="nucleotide sequence ID" value="NZ_CP069798.1"/>
</dbReference>
<reference evidence="7" key="1">
    <citation type="submission" date="2021-02" db="EMBL/GenBank/DDBJ databases">
        <title>Neisseriaceae sp. 26B isolated from the cloaca of a Common Toad-headed Turtle (Mesoclemmys nasuta).</title>
        <authorList>
            <person name="Spergser J."/>
            <person name="Busse H.-J."/>
        </authorList>
    </citation>
    <scope>NUCLEOTIDE SEQUENCE</scope>
    <source>
        <strain evidence="7">26B</strain>
    </source>
</reference>
<dbReference type="AlphaFoldDB" id="A0A892ZLX1"/>
<dbReference type="InterPro" id="IPR050218">
    <property type="entry name" value="LptD"/>
</dbReference>
<feature type="signal peptide" evidence="4">
    <location>
        <begin position="1"/>
        <end position="26"/>
    </location>
</feature>
<comment type="subcellular location">
    <subcellularLocation>
        <location evidence="4">Cell outer membrane</location>
    </subcellularLocation>
</comment>
<keyword evidence="3 4" id="KW-0998">Cell outer membrane</keyword>
<dbReference type="InterPro" id="IPR020889">
    <property type="entry name" value="LipoPS_assembly_LptD"/>
</dbReference>
<sequence precursor="true">MSRLFCLKPLVLALATGFAASGSLVAAPSLSLGDAAVCHAPDAPQQMVAAPQSSGEGAVPPGATRVNADSLNGQSQTRVHAKGDVVVERGTQTLNADWIDYDQQSQQLKAGDAFTLADGNSRVSGSNLAYNLGSQEGEAEAARFEAENDNRRLQGVGEKIQMAGKNRYRLSQAKFNTCNPGDDSWYIEAASIDADYDKNIGVARNAKFVFGGVPLMYTPWIDFPLNGDRKSGLMTPTVKIGSDGFELGVPYYFNLAPNYDATVKPHFISRRGLQLGGQFRYLQPKYQGSVNGEWLPDDRASEHHNRYKLDWQHRHQFSTKLSGGIDFHQVSDNDYYRDLMGSSTSSNVNLNRQLWLDHQTEAWGGRLSSYFTLQKYQTLASSSGYKDPPYAMLPRLSSNWSRHFNDTYSANVLAQATYFSHRDKQEGARVVLNPSFMADFHNDWGFVRPKVGVHATYYDLRAFEGERARHVSRILPTFSVDSGMVFERPWRWRDEGLIQTLEPRLFYTYIPKRSQNDLPLFDASENSFTYEQLFRENRFSGQDRINAANFITAALQTRLYDDKTGAERLSAGVGQRYYFNKDTVLLDGSIAKTERDRSDILVFARGNINDQWRVEANWHYNENLKTSENFDAGWRYSPEPGKAVSMRYKFGRYEEIYDGNYGKIRQIDAAVQWPIRRNYYIVARQNYDLTHSRSLQQLLGIEYQSPCRCWSASVVGQRYITGINESKNAVFFQLQLRNLTSVGNNPFEQLRTAIPGYSSIYEVKH</sequence>
<dbReference type="HAMAP" id="MF_01411">
    <property type="entry name" value="LPS_assembly_LptD"/>
    <property type="match status" value="1"/>
</dbReference>
<feature type="domain" description="Organic solvent tolerance-like N-terminal" evidence="5">
    <location>
        <begin position="66"/>
        <end position="198"/>
    </location>
</feature>
<evidence type="ECO:0000313" key="7">
    <source>
        <dbReference type="EMBL" id="QRQ82787.1"/>
    </source>
</evidence>
<dbReference type="GO" id="GO:0015920">
    <property type="term" value="P:lipopolysaccharide transport"/>
    <property type="evidence" value="ECO:0007669"/>
    <property type="project" value="InterPro"/>
</dbReference>
<dbReference type="GO" id="GO:1990351">
    <property type="term" value="C:transporter complex"/>
    <property type="evidence" value="ECO:0007669"/>
    <property type="project" value="TreeGrafter"/>
</dbReference>
<keyword evidence="2 4" id="KW-0472">Membrane</keyword>
<evidence type="ECO:0000256" key="3">
    <source>
        <dbReference type="ARBA" id="ARBA00023237"/>
    </source>
</evidence>
<dbReference type="Proteomes" id="UP000653156">
    <property type="component" value="Chromosome"/>
</dbReference>
<dbReference type="PANTHER" id="PTHR30189">
    <property type="entry name" value="LPS-ASSEMBLY PROTEIN"/>
    <property type="match status" value="1"/>
</dbReference>
<organism evidence="7 8">
    <name type="scientific">Paralysiella testudinis</name>
    <dbReference type="NCBI Taxonomy" id="2809020"/>
    <lineage>
        <taxon>Bacteria</taxon>
        <taxon>Pseudomonadati</taxon>
        <taxon>Pseudomonadota</taxon>
        <taxon>Betaproteobacteria</taxon>
        <taxon>Neisseriales</taxon>
        <taxon>Neisseriaceae</taxon>
        <taxon>Paralysiella</taxon>
    </lineage>
</organism>
<evidence type="ECO:0000259" key="6">
    <source>
        <dbReference type="Pfam" id="PF04453"/>
    </source>
</evidence>
<dbReference type="Pfam" id="PF04453">
    <property type="entry name" value="LptD"/>
    <property type="match status" value="1"/>
</dbReference>
<evidence type="ECO:0000256" key="1">
    <source>
        <dbReference type="ARBA" id="ARBA00022729"/>
    </source>
</evidence>
<keyword evidence="1 4" id="KW-0732">Signal</keyword>
<gene>
    <name evidence="4" type="primary">lptD</name>
    <name evidence="7" type="ORF">JQU52_05225</name>
</gene>
<dbReference type="Pfam" id="PF03968">
    <property type="entry name" value="LptD_N"/>
    <property type="match status" value="1"/>
</dbReference>
<dbReference type="InterPro" id="IPR007543">
    <property type="entry name" value="LptD_C"/>
</dbReference>
<dbReference type="PANTHER" id="PTHR30189:SF1">
    <property type="entry name" value="LPS-ASSEMBLY PROTEIN LPTD"/>
    <property type="match status" value="1"/>
</dbReference>
<evidence type="ECO:0000256" key="4">
    <source>
        <dbReference type="HAMAP-Rule" id="MF_01411"/>
    </source>
</evidence>
<accession>A0A892ZLX1</accession>
<feature type="domain" description="LptD C-terminal" evidence="6">
    <location>
        <begin position="304"/>
        <end position="679"/>
    </location>
</feature>
<comment type="subunit">
    <text evidence="4">Component of the lipopolysaccharide transport and assembly complex. Interacts with LptE and LptA.</text>
</comment>
<dbReference type="EMBL" id="CP069798">
    <property type="protein sequence ID" value="QRQ82787.1"/>
    <property type="molecule type" value="Genomic_DNA"/>
</dbReference>
<proteinExistence type="inferred from homology"/>
<protein>
    <recommendedName>
        <fullName evidence="4">LPS-assembly protein LptD</fullName>
    </recommendedName>
</protein>
<dbReference type="GO" id="GO:0043165">
    <property type="term" value="P:Gram-negative-bacterium-type cell outer membrane assembly"/>
    <property type="evidence" value="ECO:0007669"/>
    <property type="project" value="UniProtKB-UniRule"/>
</dbReference>
<dbReference type="GO" id="GO:0009279">
    <property type="term" value="C:cell outer membrane"/>
    <property type="evidence" value="ECO:0007669"/>
    <property type="project" value="UniProtKB-SubCell"/>
</dbReference>
<keyword evidence="8" id="KW-1185">Reference proteome</keyword>
<dbReference type="InterPro" id="IPR005653">
    <property type="entry name" value="OstA-like_N"/>
</dbReference>
<comment type="similarity">
    <text evidence="4">Belongs to the LptD family.</text>
</comment>
<evidence type="ECO:0000259" key="5">
    <source>
        <dbReference type="Pfam" id="PF03968"/>
    </source>
</evidence>
<dbReference type="KEGG" id="ptes:JQU52_05225"/>
<comment type="caution">
    <text evidence="4">Lacks conserved residue(s) required for the propagation of feature annotation.</text>
</comment>
<evidence type="ECO:0000256" key="2">
    <source>
        <dbReference type="ARBA" id="ARBA00023136"/>
    </source>
</evidence>
<comment type="function">
    <text evidence="4">Together with LptE, is involved in the assembly of lipopolysaccharide (LPS) at the surface of the outer membrane.</text>
</comment>
<evidence type="ECO:0000313" key="8">
    <source>
        <dbReference type="Proteomes" id="UP000653156"/>
    </source>
</evidence>
<feature type="chain" id="PRO_5035018475" description="LPS-assembly protein LptD" evidence="4">
    <location>
        <begin position="27"/>
        <end position="765"/>
    </location>
</feature>
<name>A0A892ZLX1_9NEIS</name>